<evidence type="ECO:0008006" key="3">
    <source>
        <dbReference type="Google" id="ProtNLM"/>
    </source>
</evidence>
<dbReference type="Proteomes" id="UP000827084">
    <property type="component" value="Chromosome"/>
</dbReference>
<dbReference type="EMBL" id="CP080635">
    <property type="protein sequence ID" value="QYX72215.1"/>
    <property type="molecule type" value="Genomic_DNA"/>
</dbReference>
<keyword evidence="2" id="KW-1185">Reference proteome</keyword>
<evidence type="ECO:0000313" key="1">
    <source>
        <dbReference type="EMBL" id="QYX72215.1"/>
    </source>
</evidence>
<evidence type="ECO:0000313" key="2">
    <source>
        <dbReference type="Proteomes" id="UP000827084"/>
    </source>
</evidence>
<accession>A0ABX8XA79</accession>
<dbReference type="RefSeq" id="WP_011788125.1">
    <property type="nucleotide sequence ID" value="NZ_BMPK01000001.1"/>
</dbReference>
<sequence length="114" mass="13344">MNKLEKLRELTEHILVAHHVPGRIRFKLKSHLPDNLNLKGFKHTQQLLRFMESIPGVKSIRPNMLARSCVVEYDTKVLSASLWESLLKAEDKPNVIALLDEVEQHFQWFKMQNT</sequence>
<gene>
    <name evidence="1" type="ORF">K3G22_15925</name>
</gene>
<organism evidence="1 2">
    <name type="scientific">Shewanella putrefaciens</name>
    <name type="common">Pseudomonas putrefaciens</name>
    <dbReference type="NCBI Taxonomy" id="24"/>
    <lineage>
        <taxon>Bacteria</taxon>
        <taxon>Pseudomonadati</taxon>
        <taxon>Pseudomonadota</taxon>
        <taxon>Gammaproteobacteria</taxon>
        <taxon>Alteromonadales</taxon>
        <taxon>Shewanellaceae</taxon>
        <taxon>Shewanella</taxon>
    </lineage>
</organism>
<reference evidence="1 2" key="1">
    <citation type="submission" date="2021-08" db="EMBL/GenBank/DDBJ databases">
        <title>Shewanella putrefaciens YZ-J, complete genome.</title>
        <authorList>
            <person name="Yi Z."/>
        </authorList>
    </citation>
    <scope>NUCLEOTIDE SEQUENCE [LARGE SCALE GENOMIC DNA]</scope>
    <source>
        <strain evidence="1 2">YZ-J</strain>
    </source>
</reference>
<proteinExistence type="predicted"/>
<protein>
    <recommendedName>
        <fullName evidence="3">Cation transporter</fullName>
    </recommendedName>
</protein>
<name>A0ABX8XA79_SHEPU</name>
<dbReference type="GeneID" id="67444779"/>